<organism evidence="2 3">
    <name type="scientific">Sorangium cellulosum So0157-2</name>
    <dbReference type="NCBI Taxonomy" id="1254432"/>
    <lineage>
        <taxon>Bacteria</taxon>
        <taxon>Pseudomonadati</taxon>
        <taxon>Myxococcota</taxon>
        <taxon>Polyangia</taxon>
        <taxon>Polyangiales</taxon>
        <taxon>Polyangiaceae</taxon>
        <taxon>Sorangium</taxon>
    </lineage>
</organism>
<gene>
    <name evidence="2" type="ORF">SCE1572_13865</name>
</gene>
<evidence type="ECO:0000259" key="1">
    <source>
        <dbReference type="Pfam" id="PF14065"/>
    </source>
</evidence>
<evidence type="ECO:0000313" key="3">
    <source>
        <dbReference type="Proteomes" id="UP000014803"/>
    </source>
</evidence>
<name>S4XT37_SORCE</name>
<dbReference type="eggNOG" id="ENOG502ZCMP">
    <property type="taxonomic scope" value="Bacteria"/>
</dbReference>
<dbReference type="RefSeq" id="WP_020734740.1">
    <property type="nucleotide sequence ID" value="NC_021658.1"/>
</dbReference>
<dbReference type="Proteomes" id="UP000014803">
    <property type="component" value="Chromosome"/>
</dbReference>
<dbReference type="KEGG" id="scu:SCE1572_13865"/>
<proteinExistence type="predicted"/>
<dbReference type="Pfam" id="PF14065">
    <property type="entry name" value="Pvc16_N"/>
    <property type="match status" value="1"/>
</dbReference>
<accession>S4XT37</accession>
<evidence type="ECO:0000313" key="2">
    <source>
        <dbReference type="EMBL" id="AGP35521.1"/>
    </source>
</evidence>
<dbReference type="PATRIC" id="fig|1254432.3.peg.3122"/>
<dbReference type="HOGENOM" id="CLU_116582_1_0_7"/>
<feature type="domain" description="Pvc16 N-terminal" evidence="1">
    <location>
        <begin position="10"/>
        <end position="183"/>
    </location>
</feature>
<sequence length="192" mass="21583">MADAHAIFETSRALQRLLQEELSVLPISASQIRVESLDLLPDPVPPPRITIFLFNLQENPYLMNQPPVTRARPAGQAEIVQPPLAIDLDYMICAWAATADEEQQLLGDVLRVLNDAPTIAAPQLGPAWERGEAVELALVNLPIEEQVRLWSAFGFKRFKLALYYRARSVPIASRRATREPLVRERRVAVEVK</sequence>
<dbReference type="EMBL" id="CP003969">
    <property type="protein sequence ID" value="AGP35521.1"/>
    <property type="molecule type" value="Genomic_DNA"/>
</dbReference>
<protein>
    <recommendedName>
        <fullName evidence="1">Pvc16 N-terminal domain-containing protein</fullName>
    </recommendedName>
</protein>
<reference evidence="2 3" key="1">
    <citation type="journal article" date="2013" name="Sci. Rep.">
        <title>Extraordinary expansion of a Sorangium cellulosum genome from an alkaline milieu.</title>
        <authorList>
            <person name="Han K."/>
            <person name="Li Z.F."/>
            <person name="Peng R."/>
            <person name="Zhu L.P."/>
            <person name="Zhou T."/>
            <person name="Wang L.G."/>
            <person name="Li S.G."/>
            <person name="Zhang X.B."/>
            <person name="Hu W."/>
            <person name="Wu Z.H."/>
            <person name="Qin N."/>
            <person name="Li Y.Z."/>
        </authorList>
    </citation>
    <scope>NUCLEOTIDE SEQUENCE [LARGE SCALE GENOMIC DNA]</scope>
    <source>
        <strain evidence="2 3">So0157-2</strain>
    </source>
</reference>
<dbReference type="STRING" id="1254432.SCE1572_13865"/>
<dbReference type="AlphaFoldDB" id="S4XT37"/>
<dbReference type="InterPro" id="IPR025351">
    <property type="entry name" value="Pvc16_N"/>
</dbReference>